<dbReference type="EMBL" id="JAZGQO010000006">
    <property type="protein sequence ID" value="KAK6186430.1"/>
    <property type="molecule type" value="Genomic_DNA"/>
</dbReference>
<evidence type="ECO:0000256" key="6">
    <source>
        <dbReference type="ARBA" id="ARBA00022927"/>
    </source>
</evidence>
<dbReference type="InterPro" id="IPR002909">
    <property type="entry name" value="IPT_dom"/>
</dbReference>
<proteinExistence type="inferred from homology"/>
<dbReference type="InterPro" id="IPR039481">
    <property type="entry name" value="EXOC2/Sec5_N_dom"/>
</dbReference>
<sequence length="916" mass="103292">MNVGSGAPLVTGISPKEGPPGTRITVRGENLGNDARDLIGLKICGVDCLLSAEWKSSSKIIARTGPGKGKGDVIITTRTGGKGSCTVGFRGYFLQIGPLQESAVWIDESQTVPANLAHGRPSSPMSSKEDEEPLGLADEGDGVKFTEDQLLEIFPEASGNLSLENFSPVWYLLENHCSASFDDLKAGLGYMQRKAGQRSQGPIAIVKSNLSTILECLDSLSAMYVRFTKDDLRVNCMNSYAVLLMQAKSCADGLFQEVLGRKDKADSTRNALSVLQKFRFLFYMPYNIQRNIQRGDFNIVINDYEKVKSLFAETEVKVFKKVYEEVENKIQRFREMLYKKLLDPSIELDEQKKLIRYLISLEYDGDPAWECLDNQLQYFMSLLNKCKEDHISAEKKNIELEAESGQIKSPRSPYKPDGSSNRNTPGWKYRTPQKVLFIEDLSDIILDNFPDFWKLGQAYFSGDFSVKESSGFKPDSTKHSQLKGMIKELVGLYTAYVRAAILPESLENIGDKQREQLGIWPGSGRRQEISGIWLPHCVRHIRMSASTLGELDVHAEALNLVQELAFDLRTHCMFSLLKQAILDVKSLHNKETWAIEYGDEYGGSTQLPVLFENIVNETVQHLHEVVVLNKPGESEIFSQRPIQKEATVLCTQLLQAFALCMEQLAFTPPLHKIDISQAQPIKMHLGFDFDLDQLEDPIPSLDKRLVIMLSNCTHTREKTLPRIIENLNKHGYVEMNKSLQVAQQTYHNLDDKLFQAYLEQKTDPIIGTIEPNMYKAGFDWKNWKQLSGVRSYLKEVILSIIEVHAEVFVISPAFVSRVMKKVMEAVCEEISRIIQCVTDFGAAGAIQAQLELKALETIVCLFETANIRNCFKEAYECIPILSQEGQEIVIKLLSEFKSEMTVQLMCFQTEKNSSYA</sequence>
<dbReference type="GO" id="GO:0006887">
    <property type="term" value="P:exocytosis"/>
    <property type="evidence" value="ECO:0007669"/>
    <property type="project" value="UniProtKB-KW"/>
</dbReference>
<evidence type="ECO:0000256" key="7">
    <source>
        <dbReference type="RuleBase" id="RU365069"/>
    </source>
</evidence>
<evidence type="ECO:0000313" key="11">
    <source>
        <dbReference type="EMBL" id="KAK6186430.1"/>
    </source>
</evidence>
<dbReference type="InterPro" id="IPR014756">
    <property type="entry name" value="Ig_E-set"/>
</dbReference>
<evidence type="ECO:0000256" key="8">
    <source>
        <dbReference type="SAM" id="MobiDB-lite"/>
    </source>
</evidence>
<feature type="domain" description="IPT/TIG" evidence="9">
    <location>
        <begin position="8"/>
        <end position="81"/>
    </location>
</feature>
<comment type="similarity">
    <text evidence="2 7">Belongs to the SEC5 family.</text>
</comment>
<dbReference type="AlphaFoldDB" id="A0AAN8K058"/>
<dbReference type="Proteomes" id="UP001347796">
    <property type="component" value="Unassembled WGS sequence"/>
</dbReference>
<dbReference type="SUPFAM" id="SSF81296">
    <property type="entry name" value="E set domains"/>
    <property type="match status" value="1"/>
</dbReference>
<evidence type="ECO:0000256" key="1">
    <source>
        <dbReference type="ARBA" id="ARBA00002660"/>
    </source>
</evidence>
<evidence type="ECO:0000259" key="10">
    <source>
        <dbReference type="Pfam" id="PF15469"/>
    </source>
</evidence>
<keyword evidence="12" id="KW-1185">Reference proteome</keyword>
<dbReference type="GO" id="GO:0015031">
    <property type="term" value="P:protein transport"/>
    <property type="evidence" value="ECO:0007669"/>
    <property type="project" value="UniProtKB-KW"/>
</dbReference>
<dbReference type="PANTHER" id="PTHR13043">
    <property type="entry name" value="EXOCYST COMPLEX COMPONENT SEC5"/>
    <property type="match status" value="1"/>
</dbReference>
<dbReference type="InterPro" id="IPR013783">
    <property type="entry name" value="Ig-like_fold"/>
</dbReference>
<evidence type="ECO:0000256" key="2">
    <source>
        <dbReference type="ARBA" id="ARBA00010578"/>
    </source>
</evidence>
<evidence type="ECO:0000256" key="3">
    <source>
        <dbReference type="ARBA" id="ARBA00017526"/>
    </source>
</evidence>
<accession>A0AAN8K058</accession>
<keyword evidence="5 7" id="KW-0268">Exocytosis</keyword>
<feature type="region of interest" description="Disordered" evidence="8">
    <location>
        <begin position="116"/>
        <end position="136"/>
    </location>
</feature>
<comment type="caution">
    <text evidence="11">The sequence shown here is derived from an EMBL/GenBank/DDBJ whole genome shotgun (WGS) entry which is preliminary data.</text>
</comment>
<dbReference type="InterPro" id="IPR029175">
    <property type="entry name" value="EXOC2/Sec5"/>
</dbReference>
<dbReference type="CDD" id="cd00603">
    <property type="entry name" value="IPT_PCSR"/>
    <property type="match status" value="1"/>
</dbReference>
<comment type="function">
    <text evidence="1 7">Component of the exocyst complex involved in the docking of exocytic vesicles with fusion sites on the plasma membrane.</text>
</comment>
<evidence type="ECO:0000256" key="4">
    <source>
        <dbReference type="ARBA" id="ARBA00022448"/>
    </source>
</evidence>
<evidence type="ECO:0000256" key="5">
    <source>
        <dbReference type="ARBA" id="ARBA00022483"/>
    </source>
</evidence>
<dbReference type="Pfam" id="PF15469">
    <property type="entry name" value="Sec5"/>
    <property type="match status" value="1"/>
</dbReference>
<gene>
    <name evidence="11" type="ORF">SNE40_008468</name>
</gene>
<name>A0AAN8K058_PATCE</name>
<dbReference type="FunFam" id="2.60.40.10:FF:000196">
    <property type="entry name" value="Exocyst complex component 2"/>
    <property type="match status" value="1"/>
</dbReference>
<protein>
    <recommendedName>
        <fullName evidence="3 7">Exocyst complex component 2</fullName>
    </recommendedName>
</protein>
<dbReference type="Pfam" id="PF01833">
    <property type="entry name" value="TIG"/>
    <property type="match status" value="1"/>
</dbReference>
<dbReference type="Gene3D" id="2.60.40.10">
    <property type="entry name" value="Immunoglobulins"/>
    <property type="match status" value="1"/>
</dbReference>
<evidence type="ECO:0000313" key="12">
    <source>
        <dbReference type="Proteomes" id="UP001347796"/>
    </source>
</evidence>
<feature type="region of interest" description="Disordered" evidence="8">
    <location>
        <begin position="402"/>
        <end position="426"/>
    </location>
</feature>
<feature type="region of interest" description="Disordered" evidence="8">
    <location>
        <begin position="1"/>
        <end position="23"/>
    </location>
</feature>
<dbReference type="PANTHER" id="PTHR13043:SF1">
    <property type="entry name" value="EXOCYST COMPLEX COMPONENT 2"/>
    <property type="match status" value="1"/>
</dbReference>
<dbReference type="GO" id="GO:0000145">
    <property type="term" value="C:exocyst"/>
    <property type="evidence" value="ECO:0007669"/>
    <property type="project" value="UniProtKB-UniRule"/>
</dbReference>
<reference evidence="11 12" key="1">
    <citation type="submission" date="2024-01" db="EMBL/GenBank/DDBJ databases">
        <title>The genome of the rayed Mediterranean limpet Patella caerulea (Linnaeus, 1758).</title>
        <authorList>
            <person name="Anh-Thu Weber A."/>
            <person name="Halstead-Nussloch G."/>
        </authorList>
    </citation>
    <scope>NUCLEOTIDE SEQUENCE [LARGE SCALE GENOMIC DNA]</scope>
    <source>
        <strain evidence="11">AATW-2023a</strain>
        <tissue evidence="11">Whole specimen</tissue>
    </source>
</reference>
<feature type="domain" description="Exocyst complex component EXOC2/Sec5 N-terminal" evidence="10">
    <location>
        <begin position="132"/>
        <end position="907"/>
    </location>
</feature>
<keyword evidence="6 7" id="KW-0653">Protein transport</keyword>
<evidence type="ECO:0000259" key="9">
    <source>
        <dbReference type="Pfam" id="PF01833"/>
    </source>
</evidence>
<comment type="subunit">
    <text evidence="7">Component of the exocyst complex.</text>
</comment>
<keyword evidence="4 7" id="KW-0813">Transport</keyword>
<dbReference type="GO" id="GO:0006893">
    <property type="term" value="P:Golgi to plasma membrane transport"/>
    <property type="evidence" value="ECO:0007669"/>
    <property type="project" value="UniProtKB-UniRule"/>
</dbReference>
<organism evidence="11 12">
    <name type="scientific">Patella caerulea</name>
    <name type="common">Rayed Mediterranean limpet</name>
    <dbReference type="NCBI Taxonomy" id="87958"/>
    <lineage>
        <taxon>Eukaryota</taxon>
        <taxon>Metazoa</taxon>
        <taxon>Spiralia</taxon>
        <taxon>Lophotrochozoa</taxon>
        <taxon>Mollusca</taxon>
        <taxon>Gastropoda</taxon>
        <taxon>Patellogastropoda</taxon>
        <taxon>Patelloidea</taxon>
        <taxon>Patellidae</taxon>
        <taxon>Patella</taxon>
    </lineage>
</organism>